<feature type="compositionally biased region" description="Basic and acidic residues" evidence="1">
    <location>
        <begin position="53"/>
        <end position="62"/>
    </location>
</feature>
<dbReference type="AlphaFoldDB" id="A0A7I4YKR7"/>
<evidence type="ECO:0000313" key="3">
    <source>
        <dbReference type="WBParaSite" id="HCON_00113370-00001"/>
    </source>
</evidence>
<feature type="compositionally biased region" description="Low complexity" evidence="1">
    <location>
        <begin position="16"/>
        <end position="28"/>
    </location>
</feature>
<sequence length="79" mass="9047">MDAPDDVQHQEHQDYVPVEPGENNEGNNAQPQLEQAPPRFVLQPEFGPLNESRIQRDESENIESMHRKINTILGITDEI</sequence>
<reference evidence="3" key="1">
    <citation type="submission" date="2020-12" db="UniProtKB">
        <authorList>
            <consortium name="WormBaseParasite"/>
        </authorList>
    </citation>
    <scope>IDENTIFICATION</scope>
    <source>
        <strain evidence="3">MHco3</strain>
    </source>
</reference>
<dbReference type="Proteomes" id="UP000025227">
    <property type="component" value="Unplaced"/>
</dbReference>
<evidence type="ECO:0000256" key="1">
    <source>
        <dbReference type="SAM" id="MobiDB-lite"/>
    </source>
</evidence>
<dbReference type="WBParaSite" id="HCON_00113370-00001">
    <property type="protein sequence ID" value="HCON_00113370-00001"/>
    <property type="gene ID" value="HCON_00113370"/>
</dbReference>
<feature type="region of interest" description="Disordered" evidence="1">
    <location>
        <begin position="1"/>
        <end position="62"/>
    </location>
</feature>
<evidence type="ECO:0000313" key="2">
    <source>
        <dbReference type="Proteomes" id="UP000025227"/>
    </source>
</evidence>
<keyword evidence="2" id="KW-1185">Reference proteome</keyword>
<name>A0A7I4YKR7_HAECO</name>
<accession>A0A7I4YKR7</accession>
<proteinExistence type="predicted"/>
<feature type="compositionally biased region" description="Basic and acidic residues" evidence="1">
    <location>
        <begin position="1"/>
        <end position="14"/>
    </location>
</feature>
<organism evidence="2 3">
    <name type="scientific">Haemonchus contortus</name>
    <name type="common">Barber pole worm</name>
    <dbReference type="NCBI Taxonomy" id="6289"/>
    <lineage>
        <taxon>Eukaryota</taxon>
        <taxon>Metazoa</taxon>
        <taxon>Ecdysozoa</taxon>
        <taxon>Nematoda</taxon>
        <taxon>Chromadorea</taxon>
        <taxon>Rhabditida</taxon>
        <taxon>Rhabditina</taxon>
        <taxon>Rhabditomorpha</taxon>
        <taxon>Strongyloidea</taxon>
        <taxon>Trichostrongylidae</taxon>
        <taxon>Haemonchus</taxon>
    </lineage>
</organism>
<protein>
    <submittedName>
        <fullName evidence="3">Uncharacterized protein</fullName>
    </submittedName>
</protein>